<dbReference type="KEGG" id="dmm:dnm_079910"/>
<proteinExistence type="inferred from homology"/>
<gene>
    <name evidence="6" type="ORF">dnm_079910</name>
</gene>
<evidence type="ECO:0000256" key="1">
    <source>
        <dbReference type="ARBA" id="ARBA00011028"/>
    </source>
</evidence>
<dbReference type="InterPro" id="IPR006127">
    <property type="entry name" value="ZnuA-like"/>
</dbReference>
<evidence type="ECO:0000256" key="4">
    <source>
        <dbReference type="SAM" id="MobiDB-lite"/>
    </source>
</evidence>
<organism evidence="6 7">
    <name type="scientific">Desulfonema magnum</name>
    <dbReference type="NCBI Taxonomy" id="45655"/>
    <lineage>
        <taxon>Bacteria</taxon>
        <taxon>Pseudomonadati</taxon>
        <taxon>Thermodesulfobacteriota</taxon>
        <taxon>Desulfobacteria</taxon>
        <taxon>Desulfobacterales</taxon>
        <taxon>Desulfococcaceae</taxon>
        <taxon>Desulfonema</taxon>
    </lineage>
</organism>
<sequence>MKYDRITALMCLLCFLGWGTNAVASDPLSIFVSIVPQKYFVEKIGGARAEVSVMVSPGASPATYEPKPRQMAALSNARIYYAIGVPFENAWLKKIAAANPDMFVVHTEEGIEKIPMKAHLHEEEEHHDDHEADEKKHHHGSTDPHVWLSPPLVRIQADNILRALLTADPDHGTIYEANHKKFVREIEKLDAEIRSAFSGKGKKPQFMVFHPSWGYFARTYGLEQIPVEIEGKSPKPSELQHFIRYAKKQGIKMIFVQPQFSTTNARVIARAIGGQLAFADPLAPDWADNLRKVSEKFKAALKGRQ</sequence>
<dbReference type="SUPFAM" id="SSF53807">
    <property type="entry name" value="Helical backbone' metal receptor"/>
    <property type="match status" value="1"/>
</dbReference>
<dbReference type="GO" id="GO:0030001">
    <property type="term" value="P:metal ion transport"/>
    <property type="evidence" value="ECO:0007669"/>
    <property type="project" value="InterPro"/>
</dbReference>
<evidence type="ECO:0000256" key="3">
    <source>
        <dbReference type="ARBA" id="ARBA00022729"/>
    </source>
</evidence>
<evidence type="ECO:0000313" key="6">
    <source>
        <dbReference type="EMBL" id="QTA91918.1"/>
    </source>
</evidence>
<dbReference type="PANTHER" id="PTHR42953">
    <property type="entry name" value="HIGH-AFFINITY ZINC UPTAKE SYSTEM PROTEIN ZNUA-RELATED"/>
    <property type="match status" value="1"/>
</dbReference>
<feature type="chain" id="PRO_5037892103" evidence="5">
    <location>
        <begin position="25"/>
        <end position="305"/>
    </location>
</feature>
<dbReference type="AlphaFoldDB" id="A0A975GTA0"/>
<comment type="similarity">
    <text evidence="1">Belongs to the bacterial solute-binding protein 9 family.</text>
</comment>
<name>A0A975GTA0_9BACT</name>
<dbReference type="Gene3D" id="3.40.50.1980">
    <property type="entry name" value="Nitrogenase molybdenum iron protein domain"/>
    <property type="match status" value="2"/>
</dbReference>
<accession>A0A975GTA0</accession>
<evidence type="ECO:0000313" key="7">
    <source>
        <dbReference type="Proteomes" id="UP000663722"/>
    </source>
</evidence>
<dbReference type="InterPro" id="IPR050492">
    <property type="entry name" value="Bact_metal-bind_prot9"/>
</dbReference>
<keyword evidence="7" id="KW-1185">Reference proteome</keyword>
<dbReference type="EMBL" id="CP061800">
    <property type="protein sequence ID" value="QTA91918.1"/>
    <property type="molecule type" value="Genomic_DNA"/>
</dbReference>
<feature type="signal peptide" evidence="5">
    <location>
        <begin position="1"/>
        <end position="24"/>
    </location>
</feature>
<evidence type="ECO:0000256" key="2">
    <source>
        <dbReference type="ARBA" id="ARBA00022448"/>
    </source>
</evidence>
<dbReference type="Pfam" id="PF01297">
    <property type="entry name" value="ZnuA"/>
    <property type="match status" value="1"/>
</dbReference>
<protein>
    <submittedName>
        <fullName evidence="6">Zinc ABC transporter, substrate-binding protein</fullName>
    </submittedName>
</protein>
<feature type="region of interest" description="Disordered" evidence="4">
    <location>
        <begin position="122"/>
        <end position="144"/>
    </location>
</feature>
<feature type="compositionally biased region" description="Basic and acidic residues" evidence="4">
    <location>
        <begin position="122"/>
        <end position="135"/>
    </location>
</feature>
<keyword evidence="2" id="KW-0813">Transport</keyword>
<evidence type="ECO:0000256" key="5">
    <source>
        <dbReference type="SAM" id="SignalP"/>
    </source>
</evidence>
<dbReference type="PANTHER" id="PTHR42953:SF3">
    <property type="entry name" value="HIGH-AFFINITY ZINC UPTAKE SYSTEM PROTEIN ZNUA"/>
    <property type="match status" value="1"/>
</dbReference>
<dbReference type="Proteomes" id="UP000663722">
    <property type="component" value="Chromosome"/>
</dbReference>
<reference evidence="6" key="1">
    <citation type="journal article" date="2021" name="Microb. Physiol.">
        <title>Proteogenomic Insights into the Physiology of Marine, Sulfate-Reducing, Filamentous Desulfonema limicola and Desulfonema magnum.</title>
        <authorList>
            <person name="Schnaars V."/>
            <person name="Wohlbrand L."/>
            <person name="Scheve S."/>
            <person name="Hinrichs C."/>
            <person name="Reinhardt R."/>
            <person name="Rabus R."/>
        </authorList>
    </citation>
    <scope>NUCLEOTIDE SEQUENCE</scope>
    <source>
        <strain evidence="6">4be13</strain>
    </source>
</reference>
<keyword evidence="3 5" id="KW-0732">Signal</keyword>
<dbReference type="RefSeq" id="WP_246556080.1">
    <property type="nucleotide sequence ID" value="NZ_CP061800.1"/>
</dbReference>
<dbReference type="GO" id="GO:0046872">
    <property type="term" value="F:metal ion binding"/>
    <property type="evidence" value="ECO:0007669"/>
    <property type="project" value="InterPro"/>
</dbReference>